<name>A0A1H9DU50_9GAMM</name>
<dbReference type="PROSITE" id="PS00675">
    <property type="entry name" value="SIGMA54_INTERACT_1"/>
    <property type="match status" value="1"/>
</dbReference>
<keyword evidence="3" id="KW-0805">Transcription regulation</keyword>
<gene>
    <name evidence="8" type="ORF">SAMN04488038_104166</name>
</gene>
<evidence type="ECO:0000259" key="7">
    <source>
        <dbReference type="PROSITE" id="PS50045"/>
    </source>
</evidence>
<feature type="domain" description="Sigma-54 factor interaction" evidence="7">
    <location>
        <begin position="29"/>
        <end position="257"/>
    </location>
</feature>
<dbReference type="Pfam" id="PF00158">
    <property type="entry name" value="Sigma54_activat"/>
    <property type="match status" value="1"/>
</dbReference>
<evidence type="ECO:0000256" key="1">
    <source>
        <dbReference type="ARBA" id="ARBA00022741"/>
    </source>
</evidence>
<dbReference type="PANTHER" id="PTHR32071">
    <property type="entry name" value="TRANSCRIPTIONAL REGULATORY PROTEIN"/>
    <property type="match status" value="1"/>
</dbReference>
<dbReference type="InterPro" id="IPR025662">
    <property type="entry name" value="Sigma_54_int_dom_ATP-bd_1"/>
</dbReference>
<evidence type="ECO:0000256" key="6">
    <source>
        <dbReference type="SAM" id="MobiDB-lite"/>
    </source>
</evidence>
<dbReference type="PROSITE" id="PS00676">
    <property type="entry name" value="SIGMA54_INTERACT_2"/>
    <property type="match status" value="1"/>
</dbReference>
<dbReference type="InterPro" id="IPR027417">
    <property type="entry name" value="P-loop_NTPase"/>
</dbReference>
<dbReference type="InterPro" id="IPR025943">
    <property type="entry name" value="Sigma_54_int_dom_ATP-bd_2"/>
</dbReference>
<feature type="region of interest" description="Disordered" evidence="6">
    <location>
        <begin position="355"/>
        <end position="378"/>
    </location>
</feature>
<keyword evidence="9" id="KW-1185">Reference proteome</keyword>
<dbReference type="CDD" id="cd00009">
    <property type="entry name" value="AAA"/>
    <property type="match status" value="1"/>
</dbReference>
<keyword evidence="2" id="KW-0067">ATP-binding</keyword>
<organism evidence="8 9">
    <name type="scientific">Solimonas aquatica</name>
    <dbReference type="NCBI Taxonomy" id="489703"/>
    <lineage>
        <taxon>Bacteria</taxon>
        <taxon>Pseudomonadati</taxon>
        <taxon>Pseudomonadota</taxon>
        <taxon>Gammaproteobacteria</taxon>
        <taxon>Nevskiales</taxon>
        <taxon>Nevskiaceae</taxon>
        <taxon>Solimonas</taxon>
    </lineage>
</organism>
<evidence type="ECO:0000256" key="2">
    <source>
        <dbReference type="ARBA" id="ARBA00022840"/>
    </source>
</evidence>
<sequence length="378" mass="41583">MREGQHREGSVLQLHGVNAEQITIRAKALVFADPVSVQIHEYLERVAPSEAPVLVIGETGTGKELLARHIHELSGRKGPFVAVNCGAISEQLAESELFGHEQGAFTGATSRREGWFESANGGTLFLDEIGDLPLALQVKLLRVLQEREVVRVGSRRTIPVDIRLVAATNVDLRDAVAAGLFRADLFYRLNVAQLRLPPLRERPKDILPLAQHFVAHYSQRLKRPRPVISDAACRALQEYAWPGNIREVENVMHFAMLVAGASELRPEHLKLNGVVVLAGRQGADSDPCVAPREQIGKAVRCLLDAPSDNLFNELERLIVDEAYRHSRYNQVRAAAVLGLSRSVLRTLLKKHGYLGDKPGEGGDAEDDDSPSWRALSAG</sequence>
<dbReference type="STRING" id="489703.SAMN04488038_104166"/>
<dbReference type="AlphaFoldDB" id="A0A1H9DU50"/>
<evidence type="ECO:0000313" key="9">
    <source>
        <dbReference type="Proteomes" id="UP000199233"/>
    </source>
</evidence>
<dbReference type="Gene3D" id="1.10.8.60">
    <property type="match status" value="1"/>
</dbReference>
<dbReference type="GO" id="GO:0005524">
    <property type="term" value="F:ATP binding"/>
    <property type="evidence" value="ECO:0007669"/>
    <property type="project" value="UniProtKB-KW"/>
</dbReference>
<evidence type="ECO:0000313" key="8">
    <source>
        <dbReference type="EMBL" id="SEQ16921.1"/>
    </source>
</evidence>
<reference evidence="8 9" key="1">
    <citation type="submission" date="2016-10" db="EMBL/GenBank/DDBJ databases">
        <authorList>
            <person name="de Groot N.N."/>
        </authorList>
    </citation>
    <scope>NUCLEOTIDE SEQUENCE [LARGE SCALE GENOMIC DNA]</scope>
    <source>
        <strain evidence="8 9">DSM 25927</strain>
    </source>
</reference>
<dbReference type="Gene3D" id="3.40.50.300">
    <property type="entry name" value="P-loop containing nucleotide triphosphate hydrolases"/>
    <property type="match status" value="1"/>
</dbReference>
<dbReference type="Pfam" id="PF25601">
    <property type="entry name" value="AAA_lid_14"/>
    <property type="match status" value="1"/>
</dbReference>
<dbReference type="SUPFAM" id="SSF46689">
    <property type="entry name" value="Homeodomain-like"/>
    <property type="match status" value="1"/>
</dbReference>
<dbReference type="GO" id="GO:0043565">
    <property type="term" value="F:sequence-specific DNA binding"/>
    <property type="evidence" value="ECO:0007669"/>
    <property type="project" value="InterPro"/>
</dbReference>
<dbReference type="OrthoDB" id="9804019at2"/>
<keyword evidence="5" id="KW-0804">Transcription</keyword>
<evidence type="ECO:0000256" key="5">
    <source>
        <dbReference type="ARBA" id="ARBA00023163"/>
    </source>
</evidence>
<keyword evidence="1" id="KW-0547">Nucleotide-binding</keyword>
<dbReference type="GO" id="GO:0006355">
    <property type="term" value="P:regulation of DNA-templated transcription"/>
    <property type="evidence" value="ECO:0007669"/>
    <property type="project" value="InterPro"/>
</dbReference>
<dbReference type="InterPro" id="IPR003593">
    <property type="entry name" value="AAA+_ATPase"/>
</dbReference>
<dbReference type="PRINTS" id="PR01590">
    <property type="entry name" value="HTHFIS"/>
</dbReference>
<dbReference type="InterPro" id="IPR009057">
    <property type="entry name" value="Homeodomain-like_sf"/>
</dbReference>
<evidence type="ECO:0000256" key="3">
    <source>
        <dbReference type="ARBA" id="ARBA00023015"/>
    </source>
</evidence>
<dbReference type="FunFam" id="3.40.50.300:FF:000006">
    <property type="entry name" value="DNA-binding transcriptional regulator NtrC"/>
    <property type="match status" value="1"/>
</dbReference>
<keyword evidence="4" id="KW-0238">DNA-binding</keyword>
<dbReference type="SUPFAM" id="SSF52540">
    <property type="entry name" value="P-loop containing nucleoside triphosphate hydrolases"/>
    <property type="match status" value="1"/>
</dbReference>
<dbReference type="InterPro" id="IPR002197">
    <property type="entry name" value="HTH_Fis"/>
</dbReference>
<dbReference type="RefSeq" id="WP_093283628.1">
    <property type="nucleotide sequence ID" value="NZ_FOFS01000004.1"/>
</dbReference>
<dbReference type="EMBL" id="FOFS01000004">
    <property type="protein sequence ID" value="SEQ16921.1"/>
    <property type="molecule type" value="Genomic_DNA"/>
</dbReference>
<proteinExistence type="predicted"/>
<dbReference type="Gene3D" id="1.10.10.60">
    <property type="entry name" value="Homeodomain-like"/>
    <property type="match status" value="1"/>
</dbReference>
<evidence type="ECO:0000256" key="4">
    <source>
        <dbReference type="ARBA" id="ARBA00023125"/>
    </source>
</evidence>
<protein>
    <submittedName>
        <fullName evidence="8">Sigma-54 interaction domain-containing protein</fullName>
    </submittedName>
</protein>
<dbReference type="Proteomes" id="UP000199233">
    <property type="component" value="Unassembled WGS sequence"/>
</dbReference>
<dbReference type="InterPro" id="IPR058031">
    <property type="entry name" value="AAA_lid_NorR"/>
</dbReference>
<dbReference type="PROSITE" id="PS50045">
    <property type="entry name" value="SIGMA54_INTERACT_4"/>
    <property type="match status" value="1"/>
</dbReference>
<dbReference type="SMART" id="SM00382">
    <property type="entry name" value="AAA"/>
    <property type="match status" value="1"/>
</dbReference>
<dbReference type="PANTHER" id="PTHR32071:SF21">
    <property type="entry name" value="TRANSCRIPTIONAL REGULATORY PROTEIN FLGR"/>
    <property type="match status" value="1"/>
</dbReference>
<accession>A0A1H9DU50</accession>
<dbReference type="InterPro" id="IPR002078">
    <property type="entry name" value="Sigma_54_int"/>
</dbReference>